<sequence>MTKEQKLMELLEVFYDTLANFAEGRYSLEFHAETVRCLLADVERLRQPEASVAVQALKA</sequence>
<accession>A0ABW1ZNV8</accession>
<name>A0ABW1ZNV8_9DEIO</name>
<organism evidence="1 2">
    <name type="scientific">Deinococcus multiflagellatus</name>
    <dbReference type="NCBI Taxonomy" id="1656887"/>
    <lineage>
        <taxon>Bacteria</taxon>
        <taxon>Thermotogati</taxon>
        <taxon>Deinococcota</taxon>
        <taxon>Deinococci</taxon>
        <taxon>Deinococcales</taxon>
        <taxon>Deinococcaceae</taxon>
        <taxon>Deinococcus</taxon>
    </lineage>
</organism>
<proteinExistence type="predicted"/>
<evidence type="ECO:0000313" key="2">
    <source>
        <dbReference type="Proteomes" id="UP001596317"/>
    </source>
</evidence>
<reference evidence="2" key="1">
    <citation type="journal article" date="2019" name="Int. J. Syst. Evol. Microbiol.">
        <title>The Global Catalogue of Microorganisms (GCM) 10K type strain sequencing project: providing services to taxonomists for standard genome sequencing and annotation.</title>
        <authorList>
            <consortium name="The Broad Institute Genomics Platform"/>
            <consortium name="The Broad Institute Genome Sequencing Center for Infectious Disease"/>
            <person name="Wu L."/>
            <person name="Ma J."/>
        </authorList>
    </citation>
    <scope>NUCLEOTIDE SEQUENCE [LARGE SCALE GENOMIC DNA]</scope>
    <source>
        <strain evidence="2">CCUG 63830</strain>
    </source>
</reference>
<dbReference type="EMBL" id="JBHSWB010000001">
    <property type="protein sequence ID" value="MFC6661941.1"/>
    <property type="molecule type" value="Genomic_DNA"/>
</dbReference>
<protein>
    <submittedName>
        <fullName evidence="1">Uncharacterized protein</fullName>
    </submittedName>
</protein>
<dbReference type="RefSeq" id="WP_224611681.1">
    <property type="nucleotide sequence ID" value="NZ_JAIQXV010000019.1"/>
</dbReference>
<dbReference type="Proteomes" id="UP001596317">
    <property type="component" value="Unassembled WGS sequence"/>
</dbReference>
<comment type="caution">
    <text evidence="1">The sequence shown here is derived from an EMBL/GenBank/DDBJ whole genome shotgun (WGS) entry which is preliminary data.</text>
</comment>
<evidence type="ECO:0000313" key="1">
    <source>
        <dbReference type="EMBL" id="MFC6661941.1"/>
    </source>
</evidence>
<gene>
    <name evidence="1" type="ORF">ACFP90_17640</name>
</gene>
<keyword evidence="2" id="KW-1185">Reference proteome</keyword>